<gene>
    <name evidence="7" type="ORF">DY130_02995</name>
</gene>
<dbReference type="EMBL" id="QUBG01000002">
    <property type="protein sequence ID" value="TPR45176.1"/>
    <property type="molecule type" value="Genomic_DNA"/>
</dbReference>
<evidence type="ECO:0000259" key="6">
    <source>
        <dbReference type="Pfam" id="PF00728"/>
    </source>
</evidence>
<proteinExistence type="inferred from homology"/>
<organism evidence="7 8">
    <name type="scientific">Apilactobacillus micheneri</name>
    <dbReference type="NCBI Taxonomy" id="1899430"/>
    <lineage>
        <taxon>Bacteria</taxon>
        <taxon>Bacillati</taxon>
        <taxon>Bacillota</taxon>
        <taxon>Bacilli</taxon>
        <taxon>Lactobacillales</taxon>
        <taxon>Lactobacillaceae</taxon>
        <taxon>Apilactobacillus</taxon>
    </lineage>
</organism>
<dbReference type="Proteomes" id="UP000784700">
    <property type="component" value="Unassembled WGS sequence"/>
</dbReference>
<comment type="caution">
    <text evidence="7">The sequence shown here is derived from an EMBL/GenBank/DDBJ whole genome shotgun (WGS) entry which is preliminary data.</text>
</comment>
<evidence type="ECO:0000313" key="8">
    <source>
        <dbReference type="Proteomes" id="UP000784700"/>
    </source>
</evidence>
<sequence length="378" mass="43944">MKKKVITIFTILFTFIILSFQLFGLAQNNINASADNKRIGLTLDCSRVYYSTDKIKQYINLLSENKATYLQLHLNDNENFGIENFTLNQTVDNATKKGDVYYNKKTHLPFLSKDQLLDVIQYGYEKGIQVVPEIDLPGHAQSLFKLLSYTKNGNKLVKIVRNSDGYNEMFYGKKETINLSKKILSEYVGMMPKGFYFSVGADEITINNRKDQNAAVKYINSIDDYINSKGLKLEMWNDSFHKAVLKKYHKNILINYWSLSGDVSDKEDYKANIKLRATLPQLNAAGFKTINYNSYYLYIITDPLSFTKSSIKEWRDDINKWKMNMWNDESLKQKTKSKNNIGASLSIWGEYPNKYNGNSTYKNTEYFVKYFLKKARNY</sequence>
<evidence type="ECO:0000256" key="2">
    <source>
        <dbReference type="ARBA" id="ARBA00006285"/>
    </source>
</evidence>
<dbReference type="RefSeq" id="WP_140924152.1">
    <property type="nucleotide sequence ID" value="NZ_QUBF01000002.1"/>
</dbReference>
<dbReference type="GeneID" id="58108147"/>
<dbReference type="GO" id="GO:0004563">
    <property type="term" value="F:beta-N-acetylhexosaminidase activity"/>
    <property type="evidence" value="ECO:0007669"/>
    <property type="project" value="UniProtKB-EC"/>
</dbReference>
<accession>A0A9Q8IPL5</accession>
<evidence type="ECO:0000256" key="3">
    <source>
        <dbReference type="ARBA" id="ARBA00012663"/>
    </source>
</evidence>
<dbReference type="AlphaFoldDB" id="A0A9Q8IPL5"/>
<keyword evidence="4" id="KW-0378">Hydrolase</keyword>
<reference evidence="7" key="1">
    <citation type="submission" date="2018-08" db="EMBL/GenBank/DDBJ databases">
        <title>Comparative genomics of wild bee and flower associated Lactobacillus reveals potential adaptation to the bee host.</title>
        <authorList>
            <person name="Vuong H.Q."/>
            <person name="Mcfrederick Q.S."/>
        </authorList>
    </citation>
    <scope>NUCLEOTIDE SEQUENCE</scope>
    <source>
        <strain evidence="7">HV_63</strain>
    </source>
</reference>
<dbReference type="InterPro" id="IPR015883">
    <property type="entry name" value="Glyco_hydro_20_cat"/>
</dbReference>
<dbReference type="GO" id="GO:0005975">
    <property type="term" value="P:carbohydrate metabolic process"/>
    <property type="evidence" value="ECO:0007669"/>
    <property type="project" value="InterPro"/>
</dbReference>
<dbReference type="InterPro" id="IPR025705">
    <property type="entry name" value="Beta_hexosaminidase_sua/sub"/>
</dbReference>
<evidence type="ECO:0000313" key="7">
    <source>
        <dbReference type="EMBL" id="TPR45176.1"/>
    </source>
</evidence>
<dbReference type="Pfam" id="PF00728">
    <property type="entry name" value="Glyco_hydro_20"/>
    <property type="match status" value="1"/>
</dbReference>
<dbReference type="GO" id="GO:0016020">
    <property type="term" value="C:membrane"/>
    <property type="evidence" value="ECO:0007669"/>
    <property type="project" value="TreeGrafter"/>
</dbReference>
<evidence type="ECO:0000256" key="4">
    <source>
        <dbReference type="ARBA" id="ARBA00022801"/>
    </source>
</evidence>
<evidence type="ECO:0000256" key="1">
    <source>
        <dbReference type="ARBA" id="ARBA00001231"/>
    </source>
</evidence>
<dbReference type="PANTHER" id="PTHR22600">
    <property type="entry name" value="BETA-HEXOSAMINIDASE"/>
    <property type="match status" value="1"/>
</dbReference>
<dbReference type="Gene3D" id="3.20.20.80">
    <property type="entry name" value="Glycosidases"/>
    <property type="match status" value="1"/>
</dbReference>
<dbReference type="EC" id="3.2.1.52" evidence="3"/>
<dbReference type="PANTHER" id="PTHR22600:SF57">
    <property type="entry name" value="BETA-N-ACETYLHEXOSAMINIDASE"/>
    <property type="match status" value="1"/>
</dbReference>
<evidence type="ECO:0000256" key="5">
    <source>
        <dbReference type="PIRSR" id="PIRSR625705-1"/>
    </source>
</evidence>
<dbReference type="SUPFAM" id="SSF51445">
    <property type="entry name" value="(Trans)glycosidases"/>
    <property type="match status" value="1"/>
</dbReference>
<feature type="active site" description="Proton donor" evidence="5">
    <location>
        <position position="203"/>
    </location>
</feature>
<feature type="domain" description="Glycoside hydrolase family 20 catalytic" evidence="6">
    <location>
        <begin position="40"/>
        <end position="353"/>
    </location>
</feature>
<dbReference type="InterPro" id="IPR017853">
    <property type="entry name" value="GH"/>
</dbReference>
<comment type="similarity">
    <text evidence="2">Belongs to the glycosyl hydrolase 20 family.</text>
</comment>
<dbReference type="GO" id="GO:0030203">
    <property type="term" value="P:glycosaminoglycan metabolic process"/>
    <property type="evidence" value="ECO:0007669"/>
    <property type="project" value="TreeGrafter"/>
</dbReference>
<dbReference type="PRINTS" id="PR00738">
    <property type="entry name" value="GLHYDRLASE20"/>
</dbReference>
<protein>
    <recommendedName>
        <fullName evidence="3">beta-N-acetylhexosaminidase</fullName>
        <ecNumber evidence="3">3.2.1.52</ecNumber>
    </recommendedName>
</protein>
<comment type="catalytic activity">
    <reaction evidence="1">
        <text>Hydrolysis of terminal non-reducing N-acetyl-D-hexosamine residues in N-acetyl-beta-D-hexosaminides.</text>
        <dbReference type="EC" id="3.2.1.52"/>
    </reaction>
</comment>
<name>A0A9Q8IPL5_9LACO</name>